<dbReference type="Gene3D" id="3.40.50.880">
    <property type="match status" value="1"/>
</dbReference>
<evidence type="ECO:0000313" key="3">
    <source>
        <dbReference type="Proteomes" id="UP001596237"/>
    </source>
</evidence>
<dbReference type="Pfam" id="PF01965">
    <property type="entry name" value="DJ-1_PfpI"/>
    <property type="match status" value="1"/>
</dbReference>
<organism evidence="2 3">
    <name type="scientific">Methylorubrum zatmanii</name>
    <dbReference type="NCBI Taxonomy" id="29429"/>
    <lineage>
        <taxon>Bacteria</taxon>
        <taxon>Pseudomonadati</taxon>
        <taxon>Pseudomonadota</taxon>
        <taxon>Alphaproteobacteria</taxon>
        <taxon>Hyphomicrobiales</taxon>
        <taxon>Methylobacteriaceae</taxon>
        <taxon>Methylorubrum</taxon>
    </lineage>
</organism>
<dbReference type="RefSeq" id="WP_192280703.1">
    <property type="nucleotide sequence ID" value="NZ_JBHSTT010000006.1"/>
</dbReference>
<dbReference type="PANTHER" id="PTHR43130:SF2">
    <property type="entry name" value="DJ-1_PFPI DOMAIN-CONTAINING PROTEIN"/>
    <property type="match status" value="1"/>
</dbReference>
<proteinExistence type="predicted"/>
<evidence type="ECO:0000259" key="1">
    <source>
        <dbReference type="Pfam" id="PF01965"/>
    </source>
</evidence>
<keyword evidence="3" id="KW-1185">Reference proteome</keyword>
<dbReference type="CDD" id="cd03139">
    <property type="entry name" value="GATase1_PfpI_2"/>
    <property type="match status" value="1"/>
</dbReference>
<keyword evidence="2" id="KW-0456">Lyase</keyword>
<feature type="domain" description="DJ-1/PfpI" evidence="1">
    <location>
        <begin position="6"/>
        <end position="164"/>
    </location>
</feature>
<reference evidence="3" key="1">
    <citation type="journal article" date="2019" name="Int. J. Syst. Evol. Microbiol.">
        <title>The Global Catalogue of Microorganisms (GCM) 10K type strain sequencing project: providing services to taxonomists for standard genome sequencing and annotation.</title>
        <authorList>
            <consortium name="The Broad Institute Genomics Platform"/>
            <consortium name="The Broad Institute Genome Sequencing Center for Infectious Disease"/>
            <person name="Wu L."/>
            <person name="Ma J."/>
        </authorList>
    </citation>
    <scope>NUCLEOTIDE SEQUENCE [LARGE SCALE GENOMIC DNA]</scope>
    <source>
        <strain evidence="3">CCUG 36916</strain>
    </source>
</reference>
<dbReference type="InterPro" id="IPR002818">
    <property type="entry name" value="DJ-1/PfpI"/>
</dbReference>
<name>A0ABW1WIB7_9HYPH</name>
<accession>A0ABW1WIB7</accession>
<dbReference type="EC" id="4.2.1.-" evidence="2"/>
<dbReference type="InterPro" id="IPR029062">
    <property type="entry name" value="Class_I_gatase-like"/>
</dbReference>
<dbReference type="PANTHER" id="PTHR43130">
    <property type="entry name" value="ARAC-FAMILY TRANSCRIPTIONAL REGULATOR"/>
    <property type="match status" value="1"/>
</dbReference>
<dbReference type="InterPro" id="IPR052158">
    <property type="entry name" value="INH-QAR"/>
</dbReference>
<sequence>MTIEIGFLVFPQVQQLDLTGPYEVLAMVPGARVHLVAKTLAPVASTTGLVLTPTITFTACPALDVICVPGGSGVNPLLEDAETLDFLRRQAAGARYVTSVCTGALVLGAAGLLRGRRATTHWAAHDLLAAFGAVPVQERVVRDGNLITGGGVTAGIDFGLTLAAELADEATARTIQLQQEYAPTPPFSAGRPDTAGPAITAAARERLSAARREREAIVARLTPSTGEA</sequence>
<dbReference type="GO" id="GO:0016829">
    <property type="term" value="F:lyase activity"/>
    <property type="evidence" value="ECO:0007669"/>
    <property type="project" value="UniProtKB-KW"/>
</dbReference>
<dbReference type="Proteomes" id="UP001596237">
    <property type="component" value="Unassembled WGS sequence"/>
</dbReference>
<comment type="caution">
    <text evidence="2">The sequence shown here is derived from an EMBL/GenBank/DDBJ whole genome shotgun (WGS) entry which is preliminary data.</text>
</comment>
<protein>
    <submittedName>
        <fullName evidence="2">DJ-1/PfpI family protein</fullName>
        <ecNumber evidence="2">4.2.1.-</ecNumber>
    </submittedName>
</protein>
<gene>
    <name evidence="2" type="ORF">ACFQDP_01990</name>
</gene>
<evidence type="ECO:0000313" key="2">
    <source>
        <dbReference type="EMBL" id="MFC6388131.1"/>
    </source>
</evidence>
<dbReference type="SUPFAM" id="SSF52317">
    <property type="entry name" value="Class I glutamine amidotransferase-like"/>
    <property type="match status" value="1"/>
</dbReference>
<dbReference type="EMBL" id="JBHSTT010000006">
    <property type="protein sequence ID" value="MFC6388131.1"/>
    <property type="molecule type" value="Genomic_DNA"/>
</dbReference>